<evidence type="ECO:0000313" key="14">
    <source>
        <dbReference type="Proteomes" id="UP001274896"/>
    </source>
</evidence>
<dbReference type="SUPFAM" id="SSF56487">
    <property type="entry name" value="SRCR-like"/>
    <property type="match status" value="1"/>
</dbReference>
<dbReference type="GO" id="GO:0030020">
    <property type="term" value="F:extracellular matrix structural constituent conferring tensile strength"/>
    <property type="evidence" value="ECO:0007669"/>
    <property type="project" value="TreeGrafter"/>
</dbReference>
<evidence type="ECO:0000256" key="4">
    <source>
        <dbReference type="ARBA" id="ARBA00022989"/>
    </source>
</evidence>
<dbReference type="Proteomes" id="UP001274896">
    <property type="component" value="Unassembled WGS sequence"/>
</dbReference>
<evidence type="ECO:0000313" key="13">
    <source>
        <dbReference type="EMBL" id="KAK3543568.1"/>
    </source>
</evidence>
<dbReference type="InterPro" id="IPR050149">
    <property type="entry name" value="Collagen_superfamily"/>
</dbReference>
<keyword evidence="2 11" id="KW-0812">Transmembrane</keyword>
<dbReference type="PANTHER" id="PTHR24023:SF1116">
    <property type="entry name" value="MACROPHAGE RECEPTOR WITH COLLAGENOUS STRUCTURE"/>
    <property type="match status" value="1"/>
</dbReference>
<proteinExistence type="predicted"/>
<dbReference type="InterPro" id="IPR001190">
    <property type="entry name" value="SRCR"/>
</dbReference>
<comment type="subcellular location">
    <subcellularLocation>
        <location evidence="1">Membrane</location>
        <topology evidence="1">Single-pass type II membrane protein</topology>
    </subcellularLocation>
</comment>
<feature type="compositionally biased region" description="Pro residues" evidence="10">
    <location>
        <begin position="161"/>
        <end position="170"/>
    </location>
</feature>
<dbReference type="InterPro" id="IPR036772">
    <property type="entry name" value="SRCR-like_dom_sf"/>
</dbReference>
<feature type="transmembrane region" description="Helical" evidence="11">
    <location>
        <begin position="64"/>
        <end position="85"/>
    </location>
</feature>
<protein>
    <recommendedName>
        <fullName evidence="12">SRCR domain-containing protein</fullName>
    </recommendedName>
</protein>
<organism evidence="13 14">
    <name type="scientific">Hemibagrus guttatus</name>
    <dbReference type="NCBI Taxonomy" id="175788"/>
    <lineage>
        <taxon>Eukaryota</taxon>
        <taxon>Metazoa</taxon>
        <taxon>Chordata</taxon>
        <taxon>Craniata</taxon>
        <taxon>Vertebrata</taxon>
        <taxon>Euteleostomi</taxon>
        <taxon>Actinopterygii</taxon>
        <taxon>Neopterygii</taxon>
        <taxon>Teleostei</taxon>
        <taxon>Ostariophysi</taxon>
        <taxon>Siluriformes</taxon>
        <taxon>Bagridae</taxon>
        <taxon>Hemibagrus</taxon>
    </lineage>
</organism>
<evidence type="ECO:0000256" key="11">
    <source>
        <dbReference type="SAM" id="Phobius"/>
    </source>
</evidence>
<dbReference type="Gene3D" id="3.10.250.10">
    <property type="entry name" value="SRCR-like domain"/>
    <property type="match status" value="1"/>
</dbReference>
<keyword evidence="5 11" id="KW-0472">Membrane</keyword>
<dbReference type="InterPro" id="IPR008160">
    <property type="entry name" value="Collagen"/>
</dbReference>
<evidence type="ECO:0000256" key="8">
    <source>
        <dbReference type="ARBA" id="ARBA00023180"/>
    </source>
</evidence>
<keyword evidence="4 11" id="KW-1133">Transmembrane helix</keyword>
<evidence type="ECO:0000256" key="6">
    <source>
        <dbReference type="ARBA" id="ARBA00023157"/>
    </source>
</evidence>
<keyword evidence="8" id="KW-0325">Glycoprotein</keyword>
<dbReference type="Pfam" id="PF01391">
    <property type="entry name" value="Collagen"/>
    <property type="match status" value="3"/>
</dbReference>
<dbReference type="Pfam" id="PF00530">
    <property type="entry name" value="SRCR"/>
    <property type="match status" value="1"/>
</dbReference>
<dbReference type="PROSITE" id="PS50287">
    <property type="entry name" value="SRCR_2"/>
    <property type="match status" value="1"/>
</dbReference>
<keyword evidence="14" id="KW-1185">Reference proteome</keyword>
<dbReference type="SMART" id="SM00202">
    <property type="entry name" value="SR"/>
    <property type="match status" value="1"/>
</dbReference>
<feature type="compositionally biased region" description="Low complexity" evidence="10">
    <location>
        <begin position="218"/>
        <end position="238"/>
    </location>
</feature>
<feature type="disulfide bond" evidence="9">
    <location>
        <begin position="446"/>
        <end position="456"/>
    </location>
</feature>
<sequence length="477" mass="48700">MPLRKLFSYVVLKKMETALDENQDKSTIFSKENPLYGAEMNFSSSGRYDFQTSDGKPRKSSGRACSVAVIIFLILLLGLNGFLTYKVFTLEAWIHSELTRNQNAVSSVKQQSSHLDQHCLSNLCGDERGLESLMSQMFLLNSSAHQLQHQVHNISQEKALPGPPGPPGPPGDMGLQGPSGAKGLAGLPGLQGLKGDTGSPGQAGEPGATGPKGDKGETGITGPVGRPGITGIPGVPGIKGEKGIPGPPGIPGTNGQPGQPGSAGPQGNTGQAGPRGLPGITGAPGVQGPKGSPGPQGPGGLQGPPGPKGSPGEKGDRGESTNGIPGVPGQKGERGFPGLSGTKGTAGSKGDTGSMGQKGQKGDQGLQGSKGSKGEKGANPVVRLIGSSNSGRVEVLYNSEWGTVCDDSFDIMDAKVLCKMLGFQQATRVFTATAGTGRIWLDDLQCSGTESSIFDCRHSGMGINNCQHSEDAGISCS</sequence>
<evidence type="ECO:0000256" key="3">
    <source>
        <dbReference type="ARBA" id="ARBA00022968"/>
    </source>
</evidence>
<dbReference type="FunFam" id="3.10.250.10:FF:000011">
    <property type="entry name" value="Scavenger receptor class A member 5"/>
    <property type="match status" value="1"/>
</dbReference>
<feature type="region of interest" description="Disordered" evidence="10">
    <location>
        <begin position="156"/>
        <end position="383"/>
    </location>
</feature>
<feature type="compositionally biased region" description="Low complexity" evidence="10">
    <location>
        <begin position="354"/>
        <end position="370"/>
    </location>
</feature>
<gene>
    <name evidence="13" type="ORF">QTP70_023892</name>
</gene>
<dbReference type="GO" id="GO:0030198">
    <property type="term" value="P:extracellular matrix organization"/>
    <property type="evidence" value="ECO:0007669"/>
    <property type="project" value="TreeGrafter"/>
</dbReference>
<dbReference type="GO" id="GO:0005594">
    <property type="term" value="C:collagen type IX trimer"/>
    <property type="evidence" value="ECO:0007669"/>
    <property type="project" value="TreeGrafter"/>
</dbReference>
<dbReference type="GO" id="GO:0005615">
    <property type="term" value="C:extracellular space"/>
    <property type="evidence" value="ECO:0007669"/>
    <property type="project" value="TreeGrafter"/>
</dbReference>
<evidence type="ECO:0000256" key="9">
    <source>
        <dbReference type="PROSITE-ProRule" id="PRU00196"/>
    </source>
</evidence>
<dbReference type="PRINTS" id="PR00258">
    <property type="entry name" value="SPERACTRCPTR"/>
</dbReference>
<dbReference type="PANTHER" id="PTHR24023">
    <property type="entry name" value="COLLAGEN ALPHA"/>
    <property type="match status" value="1"/>
</dbReference>
<name>A0AAE0V9U9_9TELE</name>
<keyword evidence="7" id="KW-0675">Receptor</keyword>
<evidence type="ECO:0000256" key="7">
    <source>
        <dbReference type="ARBA" id="ARBA00023170"/>
    </source>
</evidence>
<accession>A0AAE0V9U9</accession>
<evidence type="ECO:0000256" key="5">
    <source>
        <dbReference type="ARBA" id="ARBA00023136"/>
    </source>
</evidence>
<evidence type="ECO:0000259" key="12">
    <source>
        <dbReference type="PROSITE" id="PS50287"/>
    </source>
</evidence>
<evidence type="ECO:0000256" key="2">
    <source>
        <dbReference type="ARBA" id="ARBA00022692"/>
    </source>
</evidence>
<evidence type="ECO:0000256" key="10">
    <source>
        <dbReference type="SAM" id="MobiDB-lite"/>
    </source>
</evidence>
<comment type="caution">
    <text evidence="13">The sequence shown here is derived from an EMBL/GenBank/DDBJ whole genome shotgun (WGS) entry which is preliminary data.</text>
</comment>
<keyword evidence="3" id="KW-0735">Signal-anchor</keyword>
<feature type="compositionally biased region" description="Low complexity" evidence="10">
    <location>
        <begin position="251"/>
        <end position="266"/>
    </location>
</feature>
<dbReference type="EMBL" id="JAUCMX010000006">
    <property type="protein sequence ID" value="KAK3543568.1"/>
    <property type="molecule type" value="Genomic_DNA"/>
</dbReference>
<feature type="domain" description="SRCR" evidence="12">
    <location>
        <begin position="382"/>
        <end position="477"/>
    </location>
</feature>
<dbReference type="GO" id="GO:0016020">
    <property type="term" value="C:membrane"/>
    <property type="evidence" value="ECO:0007669"/>
    <property type="project" value="UniProtKB-SubCell"/>
</dbReference>
<evidence type="ECO:0000256" key="1">
    <source>
        <dbReference type="ARBA" id="ARBA00004606"/>
    </source>
</evidence>
<reference evidence="13" key="1">
    <citation type="submission" date="2023-06" db="EMBL/GenBank/DDBJ databases">
        <title>Male Hemibagrus guttatus genome.</title>
        <authorList>
            <person name="Bian C."/>
        </authorList>
    </citation>
    <scope>NUCLEOTIDE SEQUENCE</scope>
    <source>
        <strain evidence="13">Male_cb2023</strain>
        <tissue evidence="13">Muscle</tissue>
    </source>
</reference>
<keyword evidence="6 9" id="KW-1015">Disulfide bond</keyword>
<dbReference type="AlphaFoldDB" id="A0AAE0V9U9"/>
<comment type="caution">
    <text evidence="9">Lacks conserved residue(s) required for the propagation of feature annotation.</text>
</comment>